<reference evidence="3" key="2">
    <citation type="submission" date="2007-04" db="EMBL/GenBank/DDBJ databases">
        <title>The genome of the human body louse.</title>
        <authorList>
            <consortium name="The Human Body Louse Genome Consortium"/>
            <person name="Kirkness E."/>
            <person name="Walenz B."/>
            <person name="Hass B."/>
            <person name="Bruggner R."/>
            <person name="Strausberg R."/>
        </authorList>
    </citation>
    <scope>NUCLEOTIDE SEQUENCE</scope>
    <source>
        <strain evidence="3">USDA</strain>
    </source>
</reference>
<dbReference type="EnsemblMetazoa" id="PHUM183000-RA">
    <property type="protein sequence ID" value="PHUM183000-PA"/>
    <property type="gene ID" value="PHUM183000"/>
</dbReference>
<evidence type="ECO:0000313" key="5">
    <source>
        <dbReference type="Proteomes" id="UP000009046"/>
    </source>
</evidence>
<dbReference type="AlphaFoldDB" id="E0VGH5"/>
<dbReference type="RefSeq" id="XP_002425219.1">
    <property type="nucleotide sequence ID" value="XM_002425174.1"/>
</dbReference>
<feature type="compositionally biased region" description="Basic and acidic residues" evidence="2">
    <location>
        <begin position="702"/>
        <end position="740"/>
    </location>
</feature>
<sequence>MVFYYQRTFTKTYVEVRLFSRGEYKLNKTFVSFDESIVRDYDESFSKREIKKITSSERKPNKKLENSEKIDIVKRHLDQPKKGKVSRSYSMPEYVPTKEDFEISKILNELAIETIEEVNIEDEVGDLDTEAAAKEFDSLFDNENDDNVDEKIIRTNVSHEVVNAPTTKAKQNVGASVGDKEVNAVEKILAENESRKSDLTDLKKSPSDNNNNNNNNKTVDRETIDDVQNNDDVERPKSIKEKISSFEVKTIPSLNSSNLLKSDGSIISAVDLVKEKINASNKSNVIKNVRKEPDSNKAKQTTKSINKPSADTSIPLDKSINEILNNTRRELEDDNNNDGDDDDDVDESVDDIFENIYSSLENVTQIQSDELYDVGTKSSVVVTNSNDVPDSIEKSEYLPETQDRFPVVNDDVKCQNENTSTNVEFNDEPILRVHQELADRLVNECFNDIRSLLPMITSIMTKNNGFVDNDKNETIKMPLENSRPMVNVPENKVSEKVNKKLNSNLNENFSGSKIQEIIEPDDECNDLDKTIEGSNEIMDSLTENADDTENKIPRKNDDDIKFELEKEFSNHKETEKDKSIVEPKLHKEEKVVLNSSNPELEMITETERKDEKEKQEEKNKETTDNLLEKRPEEKKDEMEDDEDTVKEKNDNNNDKTIMEEVIKNAHKIPAEIINLENVTAEPSSQDENCVKDDFSNLISPESSRDETTTGKMEKASDEIKNDLNSESKQSEKLNVEKNGDDNVESTKTTDKATVEEVCILKDSVVLEKEQDISLNSIPRSSDKKSVENMVENKNGDRKIVNSIVSKNDDENPNKNESLSSLSTSIKYETCEPERCEEPKAFWVSE</sequence>
<evidence type="ECO:0000313" key="4">
    <source>
        <dbReference type="EnsemblMetazoa" id="PHUM183000-PA"/>
    </source>
</evidence>
<evidence type="ECO:0000313" key="3">
    <source>
        <dbReference type="EMBL" id="EEB12481.1"/>
    </source>
</evidence>
<feature type="region of interest" description="Disordered" evidence="2">
    <location>
        <begin position="777"/>
        <end position="819"/>
    </location>
</feature>
<dbReference type="OMA" id="CASKENF"/>
<feature type="compositionally biased region" description="Basic and acidic residues" evidence="2">
    <location>
        <begin position="645"/>
        <end position="660"/>
    </location>
</feature>
<reference evidence="3" key="1">
    <citation type="submission" date="2007-04" db="EMBL/GenBank/DDBJ databases">
        <title>Annotation of Pediculus humanus corporis strain USDA.</title>
        <authorList>
            <person name="Kirkness E."/>
            <person name="Hannick L."/>
            <person name="Hass B."/>
            <person name="Bruggner R."/>
            <person name="Lawson D."/>
            <person name="Bidwell S."/>
            <person name="Joardar V."/>
            <person name="Caler E."/>
            <person name="Walenz B."/>
            <person name="Inman J."/>
            <person name="Schobel S."/>
            <person name="Galinsky K."/>
            <person name="Amedeo P."/>
            <person name="Strausberg R."/>
        </authorList>
    </citation>
    <scope>NUCLEOTIDE SEQUENCE</scope>
    <source>
        <strain evidence="3">USDA</strain>
    </source>
</reference>
<feature type="compositionally biased region" description="Basic and acidic residues" evidence="2">
    <location>
        <begin position="605"/>
        <end position="637"/>
    </location>
</feature>
<name>E0VGH5_PEDHC</name>
<dbReference type="EMBL" id="DS235143">
    <property type="protein sequence ID" value="EEB12481.1"/>
    <property type="molecule type" value="Genomic_DNA"/>
</dbReference>
<dbReference type="InParanoid" id="E0VGH5"/>
<dbReference type="STRING" id="121224.E0VGH5"/>
<keyword evidence="5" id="KW-1185">Reference proteome</keyword>
<gene>
    <name evidence="4" type="primary">8240003</name>
    <name evidence="3" type="ORF">Phum_PHUM183000</name>
</gene>
<dbReference type="Proteomes" id="UP000009046">
    <property type="component" value="Unassembled WGS sequence"/>
</dbReference>
<feature type="coiled-coil region" evidence="1">
    <location>
        <begin position="531"/>
        <end position="558"/>
    </location>
</feature>
<feature type="region of interest" description="Disordered" evidence="2">
    <location>
        <begin position="193"/>
        <end position="238"/>
    </location>
</feature>
<feature type="region of interest" description="Disordered" evidence="2">
    <location>
        <begin position="289"/>
        <end position="315"/>
    </location>
</feature>
<reference evidence="4" key="3">
    <citation type="submission" date="2020-05" db="UniProtKB">
        <authorList>
            <consortium name="EnsemblMetazoa"/>
        </authorList>
    </citation>
    <scope>IDENTIFICATION</scope>
    <source>
        <strain evidence="4">USDA</strain>
    </source>
</reference>
<feature type="region of interest" description="Disordered" evidence="2">
    <location>
        <begin position="587"/>
        <end position="660"/>
    </location>
</feature>
<feature type="compositionally biased region" description="Basic and acidic residues" evidence="2">
    <location>
        <begin position="193"/>
        <end position="206"/>
    </location>
</feature>
<evidence type="ECO:0000256" key="1">
    <source>
        <dbReference type="SAM" id="Coils"/>
    </source>
</evidence>
<accession>E0VGH5</accession>
<dbReference type="KEGG" id="phu:Phum_PHUM183000"/>
<protein>
    <submittedName>
        <fullName evidence="3 4">Nuclease sbcCD subunit C, putative</fullName>
    </submittedName>
</protein>
<organism>
    <name type="scientific">Pediculus humanus subsp. corporis</name>
    <name type="common">Body louse</name>
    <dbReference type="NCBI Taxonomy" id="121224"/>
    <lineage>
        <taxon>Eukaryota</taxon>
        <taxon>Metazoa</taxon>
        <taxon>Ecdysozoa</taxon>
        <taxon>Arthropoda</taxon>
        <taxon>Hexapoda</taxon>
        <taxon>Insecta</taxon>
        <taxon>Pterygota</taxon>
        <taxon>Neoptera</taxon>
        <taxon>Paraneoptera</taxon>
        <taxon>Psocodea</taxon>
        <taxon>Troctomorpha</taxon>
        <taxon>Phthiraptera</taxon>
        <taxon>Anoplura</taxon>
        <taxon>Pediculidae</taxon>
        <taxon>Pediculus</taxon>
    </lineage>
</organism>
<proteinExistence type="predicted"/>
<evidence type="ECO:0000256" key="2">
    <source>
        <dbReference type="SAM" id="MobiDB-lite"/>
    </source>
</evidence>
<dbReference type="GeneID" id="8240003"/>
<keyword evidence="1" id="KW-0175">Coiled coil</keyword>
<dbReference type="EMBL" id="AAZO01002125">
    <property type="status" value="NOT_ANNOTATED_CDS"/>
    <property type="molecule type" value="Genomic_DNA"/>
</dbReference>
<feature type="compositionally biased region" description="Acidic residues" evidence="2">
    <location>
        <begin position="332"/>
        <end position="347"/>
    </location>
</feature>
<feature type="region of interest" description="Disordered" evidence="2">
    <location>
        <begin position="328"/>
        <end position="347"/>
    </location>
</feature>
<dbReference type="VEuPathDB" id="VectorBase:PHUM183000"/>
<dbReference type="HOGENOM" id="CLU_337178_0_0_1"/>
<dbReference type="CTD" id="8240003"/>
<feature type="compositionally biased region" description="Polar residues" evidence="2">
    <location>
        <begin position="298"/>
        <end position="312"/>
    </location>
</feature>
<feature type="region of interest" description="Disordered" evidence="2">
    <location>
        <begin position="679"/>
        <end position="750"/>
    </location>
</feature>